<feature type="domain" description="DUF3592" evidence="2">
    <location>
        <begin position="48"/>
        <end position="132"/>
    </location>
</feature>
<dbReference type="InterPro" id="IPR021994">
    <property type="entry name" value="DUF3592"/>
</dbReference>
<feature type="transmembrane region" description="Helical" evidence="1">
    <location>
        <begin position="190"/>
        <end position="207"/>
    </location>
</feature>
<dbReference type="Proteomes" id="UP000262004">
    <property type="component" value="Chromosome"/>
</dbReference>
<keyword evidence="1" id="KW-1133">Transmembrane helix</keyword>
<organism evidence="3 4">
    <name type="scientific">Hydrogenophilus thermoluteolus</name>
    <name type="common">Pseudomonas hydrogenothermophila</name>
    <dbReference type="NCBI Taxonomy" id="297"/>
    <lineage>
        <taxon>Bacteria</taxon>
        <taxon>Pseudomonadati</taxon>
        <taxon>Pseudomonadota</taxon>
        <taxon>Hydrogenophilia</taxon>
        <taxon>Hydrogenophilales</taxon>
        <taxon>Hydrogenophilaceae</taxon>
        <taxon>Hydrogenophilus</taxon>
    </lineage>
</organism>
<feature type="transmembrane region" description="Helical" evidence="1">
    <location>
        <begin position="296"/>
        <end position="314"/>
    </location>
</feature>
<protein>
    <recommendedName>
        <fullName evidence="2">DUF3592 domain-containing protein</fullName>
    </recommendedName>
</protein>
<keyword evidence="1" id="KW-0812">Transmembrane</keyword>
<accession>A0A2Z6DXY6</accession>
<reference evidence="3 4" key="1">
    <citation type="submission" date="2018-04" db="EMBL/GenBank/DDBJ databases">
        <title>Complete genome sequence of Hydrogenophilus thermoluteolus TH-1.</title>
        <authorList>
            <person name="Arai H."/>
        </authorList>
    </citation>
    <scope>NUCLEOTIDE SEQUENCE [LARGE SCALE GENOMIC DNA]</scope>
    <source>
        <strain evidence="3 4">TH-1</strain>
    </source>
</reference>
<dbReference type="OrthoDB" id="4750277at2"/>
<dbReference type="AlphaFoldDB" id="A0A2Z6DXY6"/>
<evidence type="ECO:0000256" key="1">
    <source>
        <dbReference type="SAM" id="Phobius"/>
    </source>
</evidence>
<gene>
    <name evidence="3" type="ORF">HPTL_1090</name>
</gene>
<evidence type="ECO:0000259" key="2">
    <source>
        <dbReference type="Pfam" id="PF12158"/>
    </source>
</evidence>
<evidence type="ECO:0000313" key="3">
    <source>
        <dbReference type="EMBL" id="BBD77354.1"/>
    </source>
</evidence>
<dbReference type="KEGG" id="htl:HPTL_1090"/>
<feature type="transmembrane region" description="Helical" evidence="1">
    <location>
        <begin position="271"/>
        <end position="290"/>
    </location>
</feature>
<feature type="transmembrane region" description="Helical" evidence="1">
    <location>
        <begin position="138"/>
        <end position="158"/>
    </location>
</feature>
<name>A0A2Z6DXY6_HYDTE</name>
<keyword evidence="1" id="KW-0472">Membrane</keyword>
<feature type="transmembrane region" description="Helical" evidence="1">
    <location>
        <begin position="213"/>
        <end position="233"/>
    </location>
</feature>
<proteinExistence type="predicted"/>
<sequence length="337" mass="37447">MIQPGLRRTKSKILDFFLLLFVIVGLVLIAYGGQQLWIAYQAESWPQTVGTVIASSVDYHRSRNSASYFPRVRYRYTVDGVQYEGHRIWVEEQGRSSRGWAQEVVARYQPGTKVTVFYDPSNPAFAVLVPGLFEGGSIIWVLVGVVFILFTAGFYWILAAKNPADPAGNGGALAQSADSRTLNREATRRFFLVFTVLWVLLSSPVAWEAVQGRAAVGLLGVPLIGPLFAWLFAKAFAKSAQTPPEPVPRVTISRPEEQERQRDAVRQKERIITIVIVAWLLVASGIVTFFGLGSLIGQIVAVLTLIDVGFLWYLKHKIRARASAPESGVALQKRTRR</sequence>
<dbReference type="RefSeq" id="WP_119335095.1">
    <property type="nucleotide sequence ID" value="NZ_AP018558.1"/>
</dbReference>
<dbReference type="Pfam" id="PF12158">
    <property type="entry name" value="DUF3592"/>
    <property type="match status" value="1"/>
</dbReference>
<keyword evidence="4" id="KW-1185">Reference proteome</keyword>
<feature type="transmembrane region" description="Helical" evidence="1">
    <location>
        <begin position="12"/>
        <end position="31"/>
    </location>
</feature>
<evidence type="ECO:0000313" key="4">
    <source>
        <dbReference type="Proteomes" id="UP000262004"/>
    </source>
</evidence>
<dbReference type="EMBL" id="AP018558">
    <property type="protein sequence ID" value="BBD77354.1"/>
    <property type="molecule type" value="Genomic_DNA"/>
</dbReference>